<name>A0A0B9G594_9GAMM</name>
<accession>A0A0B9G594</accession>
<evidence type="ECO:0000256" key="2">
    <source>
        <dbReference type="ARBA" id="ARBA00010961"/>
    </source>
</evidence>
<evidence type="ECO:0000313" key="8">
    <source>
        <dbReference type="Proteomes" id="UP000031278"/>
    </source>
</evidence>
<dbReference type="GO" id="GO:0006313">
    <property type="term" value="P:DNA transposition"/>
    <property type="evidence" value="ECO:0007669"/>
    <property type="project" value="UniProtKB-UniRule"/>
</dbReference>
<evidence type="ECO:0000256" key="1">
    <source>
        <dbReference type="ARBA" id="ARBA00002190"/>
    </source>
</evidence>
<dbReference type="AlphaFoldDB" id="A0A0B9G594"/>
<comment type="function">
    <text evidence="1 6">Required for the transposition of the insertion element.</text>
</comment>
<keyword evidence="5 6" id="KW-0233">DNA recombination</keyword>
<evidence type="ECO:0000256" key="5">
    <source>
        <dbReference type="ARBA" id="ARBA00023172"/>
    </source>
</evidence>
<comment type="similarity">
    <text evidence="2 6">Belongs to the transposase mutator family.</text>
</comment>
<gene>
    <name evidence="7" type="ORF">RJ45_09445</name>
</gene>
<keyword evidence="6" id="KW-0814">Transposable element</keyword>
<evidence type="ECO:0000256" key="6">
    <source>
        <dbReference type="RuleBase" id="RU365089"/>
    </source>
</evidence>
<dbReference type="Proteomes" id="UP000031278">
    <property type="component" value="Unassembled WGS sequence"/>
</dbReference>
<comment type="caution">
    <text evidence="7">The sequence shown here is derived from an EMBL/GenBank/DDBJ whole genome shotgun (WGS) entry which is preliminary data.</text>
</comment>
<evidence type="ECO:0000313" key="7">
    <source>
        <dbReference type="EMBL" id="KHT63913.1"/>
    </source>
</evidence>
<dbReference type="GO" id="GO:0003677">
    <property type="term" value="F:DNA binding"/>
    <property type="evidence" value="ECO:0007669"/>
    <property type="project" value="UniProtKB-UniRule"/>
</dbReference>
<keyword evidence="4 6" id="KW-0238">DNA-binding</keyword>
<evidence type="ECO:0000256" key="3">
    <source>
        <dbReference type="ARBA" id="ARBA00022578"/>
    </source>
</evidence>
<dbReference type="PANTHER" id="PTHR33217:SF5">
    <property type="entry name" value="MUTATOR FAMILY TRANSPOSASE"/>
    <property type="match status" value="1"/>
</dbReference>
<reference evidence="7 8" key="1">
    <citation type="submission" date="2014-12" db="EMBL/GenBank/DDBJ databases">
        <title>Genome sequencing of Photobacterium gaetbulicola AD005a.</title>
        <authorList>
            <person name="Adrian T.G.S."/>
            <person name="Chan K.G."/>
        </authorList>
    </citation>
    <scope>NUCLEOTIDE SEQUENCE [LARGE SCALE GENOMIC DNA]</scope>
    <source>
        <strain evidence="7 8">AD005a</strain>
    </source>
</reference>
<dbReference type="InterPro" id="IPR001207">
    <property type="entry name" value="Transposase_mutator"/>
</dbReference>
<dbReference type="GO" id="GO:0004803">
    <property type="term" value="F:transposase activity"/>
    <property type="evidence" value="ECO:0007669"/>
    <property type="project" value="UniProtKB-UniRule"/>
</dbReference>
<dbReference type="Pfam" id="PF00872">
    <property type="entry name" value="Transposase_mut"/>
    <property type="match status" value="1"/>
</dbReference>
<evidence type="ECO:0000256" key="4">
    <source>
        <dbReference type="ARBA" id="ARBA00023125"/>
    </source>
</evidence>
<sequence>MKGFPYAINTAFPDTQIQLCIAPMVRNSMKYVPWRLQGAAGLKAIYQSTTEGEALLALETFCDKSDAKFRNQGKLVIEIIQPA</sequence>
<dbReference type="EMBL" id="JWLZ01000148">
    <property type="protein sequence ID" value="KHT63913.1"/>
    <property type="molecule type" value="Genomic_DNA"/>
</dbReference>
<keyword evidence="3 6" id="KW-0815">Transposition</keyword>
<organism evidence="7 8">
    <name type="scientific">Photobacterium gaetbulicola</name>
    <dbReference type="NCBI Taxonomy" id="1295392"/>
    <lineage>
        <taxon>Bacteria</taxon>
        <taxon>Pseudomonadati</taxon>
        <taxon>Pseudomonadota</taxon>
        <taxon>Gammaproteobacteria</taxon>
        <taxon>Vibrionales</taxon>
        <taxon>Vibrionaceae</taxon>
        <taxon>Photobacterium</taxon>
    </lineage>
</organism>
<protein>
    <recommendedName>
        <fullName evidence="6">Mutator family transposase</fullName>
    </recommendedName>
</protein>
<proteinExistence type="inferred from homology"/>
<dbReference type="PANTHER" id="PTHR33217">
    <property type="entry name" value="TRANSPOSASE FOR INSERTION SEQUENCE ELEMENT IS1081"/>
    <property type="match status" value="1"/>
</dbReference>